<dbReference type="Proteomes" id="UP001610861">
    <property type="component" value="Unassembled WGS sequence"/>
</dbReference>
<dbReference type="InterPro" id="IPR010982">
    <property type="entry name" value="Lambda_DNA-bd_dom_sf"/>
</dbReference>
<keyword evidence="1" id="KW-0805">Transcription regulation</keyword>
<dbReference type="InterPro" id="IPR046335">
    <property type="entry name" value="LacI/GalR-like_sensor"/>
</dbReference>
<dbReference type="SUPFAM" id="SSF53822">
    <property type="entry name" value="Periplasmic binding protein-like I"/>
    <property type="match status" value="1"/>
</dbReference>
<dbReference type="PANTHER" id="PTHR30146">
    <property type="entry name" value="LACI-RELATED TRANSCRIPTIONAL REPRESSOR"/>
    <property type="match status" value="1"/>
</dbReference>
<keyword evidence="3" id="KW-0804">Transcription</keyword>
<dbReference type="InterPro" id="IPR000843">
    <property type="entry name" value="HTH_LacI"/>
</dbReference>
<keyword evidence="6" id="KW-1185">Reference proteome</keyword>
<dbReference type="Gene3D" id="1.10.260.40">
    <property type="entry name" value="lambda repressor-like DNA-binding domains"/>
    <property type="match status" value="1"/>
</dbReference>
<gene>
    <name evidence="5" type="ORF">ACH3VR_19840</name>
</gene>
<proteinExistence type="predicted"/>
<evidence type="ECO:0000313" key="6">
    <source>
        <dbReference type="Proteomes" id="UP001610861"/>
    </source>
</evidence>
<evidence type="ECO:0000256" key="2">
    <source>
        <dbReference type="ARBA" id="ARBA00023125"/>
    </source>
</evidence>
<organism evidence="5 6">
    <name type="scientific">Microbacterium alkaliflavum</name>
    <dbReference type="NCBI Taxonomy" id="3248839"/>
    <lineage>
        <taxon>Bacteria</taxon>
        <taxon>Bacillati</taxon>
        <taxon>Actinomycetota</taxon>
        <taxon>Actinomycetes</taxon>
        <taxon>Micrococcales</taxon>
        <taxon>Microbacteriaceae</taxon>
        <taxon>Microbacterium</taxon>
    </lineage>
</organism>
<dbReference type="PROSITE" id="PS00356">
    <property type="entry name" value="HTH_LACI_1"/>
    <property type="match status" value="1"/>
</dbReference>
<comment type="caution">
    <text evidence="5">The sequence shown here is derived from an EMBL/GenBank/DDBJ whole genome shotgun (WGS) entry which is preliminary data.</text>
</comment>
<evidence type="ECO:0000256" key="1">
    <source>
        <dbReference type="ARBA" id="ARBA00023015"/>
    </source>
</evidence>
<feature type="domain" description="HTH lacI-type" evidence="4">
    <location>
        <begin position="10"/>
        <end position="64"/>
    </location>
</feature>
<dbReference type="InterPro" id="IPR028082">
    <property type="entry name" value="Peripla_BP_I"/>
</dbReference>
<dbReference type="Pfam" id="PF00356">
    <property type="entry name" value="LacI"/>
    <property type="match status" value="1"/>
</dbReference>
<dbReference type="Pfam" id="PF13377">
    <property type="entry name" value="Peripla_BP_3"/>
    <property type="match status" value="1"/>
</dbReference>
<dbReference type="EMBL" id="JBIQWL010000011">
    <property type="protein sequence ID" value="MFH8252629.1"/>
    <property type="molecule type" value="Genomic_DNA"/>
</dbReference>
<dbReference type="GO" id="GO:0003677">
    <property type="term" value="F:DNA binding"/>
    <property type="evidence" value="ECO:0007669"/>
    <property type="project" value="UniProtKB-KW"/>
</dbReference>
<dbReference type="Gene3D" id="3.40.50.2300">
    <property type="match status" value="2"/>
</dbReference>
<dbReference type="SMART" id="SM00354">
    <property type="entry name" value="HTH_LACI"/>
    <property type="match status" value="1"/>
</dbReference>
<evidence type="ECO:0000313" key="5">
    <source>
        <dbReference type="EMBL" id="MFH8252629.1"/>
    </source>
</evidence>
<dbReference type="CDD" id="cd01574">
    <property type="entry name" value="PBP1_LacI"/>
    <property type="match status" value="1"/>
</dbReference>
<evidence type="ECO:0000256" key="3">
    <source>
        <dbReference type="ARBA" id="ARBA00023163"/>
    </source>
</evidence>
<dbReference type="PANTHER" id="PTHR30146:SF109">
    <property type="entry name" value="HTH-TYPE TRANSCRIPTIONAL REGULATOR GALS"/>
    <property type="match status" value="1"/>
</dbReference>
<dbReference type="PROSITE" id="PS50932">
    <property type="entry name" value="HTH_LACI_2"/>
    <property type="match status" value="1"/>
</dbReference>
<accession>A0ABW7QH27</accession>
<evidence type="ECO:0000259" key="4">
    <source>
        <dbReference type="PROSITE" id="PS50932"/>
    </source>
</evidence>
<keyword evidence="2 5" id="KW-0238">DNA-binding</keyword>
<reference evidence="5 6" key="1">
    <citation type="submission" date="2024-09" db="EMBL/GenBank/DDBJ databases">
        <authorList>
            <person name="Pan X."/>
        </authorList>
    </citation>
    <scope>NUCLEOTIDE SEQUENCE [LARGE SCALE GENOMIC DNA]</scope>
    <source>
        <strain evidence="5 6">B2969</strain>
    </source>
</reference>
<protein>
    <submittedName>
        <fullName evidence="5">LacI family DNA-binding transcriptional regulator</fullName>
    </submittedName>
</protein>
<dbReference type="SUPFAM" id="SSF47413">
    <property type="entry name" value="lambda repressor-like DNA-binding domains"/>
    <property type="match status" value="1"/>
</dbReference>
<dbReference type="RefSeq" id="WP_397558059.1">
    <property type="nucleotide sequence ID" value="NZ_JBIQWL010000011.1"/>
</dbReference>
<sequence>MTDAPRSRPPSMVDVAREAGVGQVTVSRVLNGSDKVRPETRKRVLEVIERLGYRRNDLARALKSGRSLTIGVIIAGSELFELPRVLRGVEEAAQAAGYWVTLASWQGGTQEQFASAVDRLTNQAVEGVAIIADRPVAAVELERMVTRVPVSVVMSGDVANPAIGSVELDQELGARLATRHLLELGHHDIVHLTGRLDVFDARARLAGWRAEMADAGSTAPRWYEGDFTAASGYRLASQLADETALPTALFVGNDQMAMGVLAAFAERGIRVPDDVSLVGFDDISGSEYLVPALTTVRQDFVTLGRTSIEILLSMIGGAAGHHHLIPPTLVVRRSSGSPASAVAVP</sequence>
<name>A0ABW7QH27_9MICO</name>
<dbReference type="CDD" id="cd01392">
    <property type="entry name" value="HTH_LacI"/>
    <property type="match status" value="1"/>
</dbReference>